<dbReference type="OrthoDB" id="3946756at2759"/>
<keyword evidence="1" id="KW-0732">Signal</keyword>
<feature type="signal peptide" evidence="1">
    <location>
        <begin position="1"/>
        <end position="22"/>
    </location>
</feature>
<feature type="chain" id="PRO_5025653147" description="Aflatoxin regulatory protein domain-containing protein" evidence="1">
    <location>
        <begin position="23"/>
        <end position="174"/>
    </location>
</feature>
<protein>
    <recommendedName>
        <fullName evidence="4">Aflatoxin regulatory protein domain-containing protein</fullName>
    </recommendedName>
</protein>
<organism evidence="2 3">
    <name type="scientific">Byssothecium circinans</name>
    <dbReference type="NCBI Taxonomy" id="147558"/>
    <lineage>
        <taxon>Eukaryota</taxon>
        <taxon>Fungi</taxon>
        <taxon>Dikarya</taxon>
        <taxon>Ascomycota</taxon>
        <taxon>Pezizomycotina</taxon>
        <taxon>Dothideomycetes</taxon>
        <taxon>Pleosporomycetidae</taxon>
        <taxon>Pleosporales</taxon>
        <taxon>Massarineae</taxon>
        <taxon>Massarinaceae</taxon>
        <taxon>Byssothecium</taxon>
    </lineage>
</organism>
<gene>
    <name evidence="2" type="ORF">CC80DRAFT_552858</name>
</gene>
<name>A0A6A5TIW4_9PLEO</name>
<evidence type="ECO:0000313" key="2">
    <source>
        <dbReference type="EMBL" id="KAF1952104.1"/>
    </source>
</evidence>
<dbReference type="AlphaFoldDB" id="A0A6A5TIW4"/>
<evidence type="ECO:0000313" key="3">
    <source>
        <dbReference type="Proteomes" id="UP000800035"/>
    </source>
</evidence>
<accession>A0A6A5TIW4</accession>
<evidence type="ECO:0008006" key="4">
    <source>
        <dbReference type="Google" id="ProtNLM"/>
    </source>
</evidence>
<sequence>MLRVRTAHLLLDILLNLYAEQADRQTSMMYGAMMTPSPTSGNGYFGILSSLSVGGEAMTVQARSHASIRHLVMVCNTLILEVYLAILLALQHDAYLSIRENKIMKSVRMVLVVQLCSHLIDHQCQALDLYLATPHPPISINESYVNVDRNVLNNLKRQIQERLHQLRQMLRCAT</sequence>
<dbReference type="EMBL" id="ML977013">
    <property type="protein sequence ID" value="KAF1952104.1"/>
    <property type="molecule type" value="Genomic_DNA"/>
</dbReference>
<keyword evidence="3" id="KW-1185">Reference proteome</keyword>
<proteinExistence type="predicted"/>
<dbReference type="Proteomes" id="UP000800035">
    <property type="component" value="Unassembled WGS sequence"/>
</dbReference>
<evidence type="ECO:0000256" key="1">
    <source>
        <dbReference type="SAM" id="SignalP"/>
    </source>
</evidence>
<reference evidence="2" key="1">
    <citation type="journal article" date="2020" name="Stud. Mycol.">
        <title>101 Dothideomycetes genomes: a test case for predicting lifestyles and emergence of pathogens.</title>
        <authorList>
            <person name="Haridas S."/>
            <person name="Albert R."/>
            <person name="Binder M."/>
            <person name="Bloem J."/>
            <person name="Labutti K."/>
            <person name="Salamov A."/>
            <person name="Andreopoulos B."/>
            <person name="Baker S."/>
            <person name="Barry K."/>
            <person name="Bills G."/>
            <person name="Bluhm B."/>
            <person name="Cannon C."/>
            <person name="Castanera R."/>
            <person name="Culley D."/>
            <person name="Daum C."/>
            <person name="Ezra D."/>
            <person name="Gonzalez J."/>
            <person name="Henrissat B."/>
            <person name="Kuo A."/>
            <person name="Liang C."/>
            <person name="Lipzen A."/>
            <person name="Lutzoni F."/>
            <person name="Magnuson J."/>
            <person name="Mondo S."/>
            <person name="Nolan M."/>
            <person name="Ohm R."/>
            <person name="Pangilinan J."/>
            <person name="Park H.-J."/>
            <person name="Ramirez L."/>
            <person name="Alfaro M."/>
            <person name="Sun H."/>
            <person name="Tritt A."/>
            <person name="Yoshinaga Y."/>
            <person name="Zwiers L.-H."/>
            <person name="Turgeon B."/>
            <person name="Goodwin S."/>
            <person name="Spatafora J."/>
            <person name="Crous P."/>
            <person name="Grigoriev I."/>
        </authorList>
    </citation>
    <scope>NUCLEOTIDE SEQUENCE</scope>
    <source>
        <strain evidence="2">CBS 675.92</strain>
    </source>
</reference>